<dbReference type="GO" id="GO:0034455">
    <property type="term" value="C:t-UTP complex"/>
    <property type="evidence" value="ECO:0007669"/>
    <property type="project" value="TreeGrafter"/>
</dbReference>
<evidence type="ECO:0000256" key="1">
    <source>
        <dbReference type="PROSITE-ProRule" id="PRU00221"/>
    </source>
</evidence>
<evidence type="ECO:0000256" key="2">
    <source>
        <dbReference type="SAM" id="MobiDB-lite"/>
    </source>
</evidence>
<dbReference type="InterPro" id="IPR001680">
    <property type="entry name" value="WD40_rpt"/>
</dbReference>
<dbReference type="PROSITE" id="PS50082">
    <property type="entry name" value="WD_REPEATS_2"/>
    <property type="match status" value="2"/>
</dbReference>
<dbReference type="GO" id="GO:0030686">
    <property type="term" value="C:90S preribosome"/>
    <property type="evidence" value="ECO:0007669"/>
    <property type="project" value="InterPro"/>
</dbReference>
<dbReference type="OMA" id="STYITEW"/>
<dbReference type="GO" id="GO:0032040">
    <property type="term" value="C:small-subunit processome"/>
    <property type="evidence" value="ECO:0007669"/>
    <property type="project" value="TreeGrafter"/>
</dbReference>
<feature type="repeat" description="WD" evidence="1">
    <location>
        <begin position="144"/>
        <end position="177"/>
    </location>
</feature>
<dbReference type="Proteomes" id="UP001149090">
    <property type="component" value="Unassembled WGS sequence"/>
</dbReference>
<feature type="repeat" description="WD" evidence="1">
    <location>
        <begin position="13"/>
        <end position="45"/>
    </location>
</feature>
<dbReference type="Gene3D" id="2.130.10.10">
    <property type="entry name" value="YVTN repeat-like/Quinoprotein amine dehydrogenase"/>
    <property type="match status" value="4"/>
</dbReference>
<dbReference type="PANTHER" id="PTHR44163">
    <property type="entry name" value="U3 SMALL NUCLEOLAR RNA-ASSOCIATED PROTEIN 4 HOMOLOG"/>
    <property type="match status" value="1"/>
</dbReference>
<dbReference type="InterPro" id="IPR015943">
    <property type="entry name" value="WD40/YVTN_repeat-like_dom_sf"/>
</dbReference>
<sequence>MNDKLILSHGKFLDWMPSEIKALAFSPNGKYLAVGRRNNDIEIWSWGSLKHSCEFKIPGLQSLSIEALVWSIDSKRLFSASLSGKITEWDLQELKPKTEYDSFGGAIYDLKINNSGTTIAAACRDGSVRLFLVQEENLQYTRSFSGQKSTVLSLAWSPNDEFIITGNQKRTISVINVLTGITKIWIKVPNQFKNESVKIWSLICIENTIISGDSEGFTRFWDIKHGTLLQEFKVHDADVLCVANAGNDQVFSSGIDSKIVLFTKEKQQNINIEDEKHKKTRDIFANLVQTAQQDLSKWFFVCGVRPLSHDVKCLAVDPRNQYLVAGGINTQLCIKQIQDFELLKERKMFPYPNQPVINIANNCTDYHSNSIILVQYDNKLQLWQDGKLNLNQVLDQNSHISSKVHSIPIEEQPSNILQMDCNDGSNIFCSNISQNGNFIAYSNLTGTKIFHLIPQKSDNHSYIDIEINSIKLPEKKSNTNSSSIFSHQILFTPNSKKLILCTSQAEINIYSIKKSNQNPSEIEITLEKVFRNHQYLEETKSKKKRLNMSRISPITTATISKCGRFLATGDRKNQINIFDLEKLDFKFSMPVFKIQHTAIAFSSDSKKVAICFVDNRFILYDIQQQTKSIESPPQSSFPKRILYKRTPTLRAFFHPDDPTKLFLSSSSWFASFNLANFPNLSIQDQKSSDSLDSQIQKRRKNKKNQTNDNSQVKANIDDSQINTDVSLPKKKMSFEQLKLFDYKNQILHLDFTSQTTLLILERVWLDVIEKLPNPLFKSRYGLL</sequence>
<dbReference type="GO" id="GO:0003723">
    <property type="term" value="F:RNA binding"/>
    <property type="evidence" value="ECO:0007669"/>
    <property type="project" value="TreeGrafter"/>
</dbReference>
<dbReference type="InterPro" id="IPR046351">
    <property type="entry name" value="UTP4"/>
</dbReference>
<reference evidence="3" key="1">
    <citation type="submission" date="2022-10" db="EMBL/GenBank/DDBJ databases">
        <title>Novel sulphate-reducing endosymbionts in the free-living metamonad Anaeramoeba.</title>
        <authorList>
            <person name="Jerlstrom-Hultqvist J."/>
            <person name="Cepicka I."/>
            <person name="Gallot-Lavallee L."/>
            <person name="Salas-Leiva D."/>
            <person name="Curtis B.A."/>
            <person name="Zahonova K."/>
            <person name="Pipaliya S."/>
            <person name="Dacks J."/>
            <person name="Roger A.J."/>
        </authorList>
    </citation>
    <scope>NUCLEOTIDE SEQUENCE</scope>
    <source>
        <strain evidence="3">BMAN</strain>
    </source>
</reference>
<dbReference type="SUPFAM" id="SSF50978">
    <property type="entry name" value="WD40 repeat-like"/>
    <property type="match status" value="2"/>
</dbReference>
<keyword evidence="1" id="KW-0853">WD repeat</keyword>
<evidence type="ECO:0000313" key="4">
    <source>
        <dbReference type="Proteomes" id="UP001149090"/>
    </source>
</evidence>
<dbReference type="Pfam" id="PF00400">
    <property type="entry name" value="WD40"/>
    <property type="match status" value="4"/>
</dbReference>
<feature type="compositionally biased region" description="Polar residues" evidence="2">
    <location>
        <begin position="706"/>
        <end position="717"/>
    </location>
</feature>
<accession>A0A9Q0R580</accession>
<dbReference type="PANTHER" id="PTHR44163:SF1">
    <property type="entry name" value="U3 SMALL NUCLEOLAR RNA-ASSOCIATED PROTEIN 4 HOMOLOG"/>
    <property type="match status" value="1"/>
</dbReference>
<keyword evidence="4" id="KW-1185">Reference proteome</keyword>
<evidence type="ECO:0000313" key="3">
    <source>
        <dbReference type="EMBL" id="KAJ5066973.1"/>
    </source>
</evidence>
<organism evidence="3 4">
    <name type="scientific">Anaeramoeba ignava</name>
    <name type="common">Anaerobic marine amoeba</name>
    <dbReference type="NCBI Taxonomy" id="1746090"/>
    <lineage>
        <taxon>Eukaryota</taxon>
        <taxon>Metamonada</taxon>
        <taxon>Anaeramoebidae</taxon>
        <taxon>Anaeramoeba</taxon>
    </lineage>
</organism>
<feature type="region of interest" description="Disordered" evidence="2">
    <location>
        <begin position="697"/>
        <end position="717"/>
    </location>
</feature>
<dbReference type="EMBL" id="JAPDFW010000136">
    <property type="protein sequence ID" value="KAJ5066973.1"/>
    <property type="molecule type" value="Genomic_DNA"/>
</dbReference>
<dbReference type="InterPro" id="IPR036322">
    <property type="entry name" value="WD40_repeat_dom_sf"/>
</dbReference>
<dbReference type="OrthoDB" id="8883818at2759"/>
<name>A0A9Q0R580_ANAIG</name>
<proteinExistence type="predicted"/>
<dbReference type="AlphaFoldDB" id="A0A9Q0R580"/>
<dbReference type="GO" id="GO:0000462">
    <property type="term" value="P:maturation of SSU-rRNA from tricistronic rRNA transcript (SSU-rRNA, 5.8S rRNA, LSU-rRNA)"/>
    <property type="evidence" value="ECO:0007669"/>
    <property type="project" value="InterPro"/>
</dbReference>
<protein>
    <submittedName>
        <fullName evidence="3">U3 small nucleolar RNA-associated protein</fullName>
    </submittedName>
</protein>
<comment type="caution">
    <text evidence="3">The sequence shown here is derived from an EMBL/GenBank/DDBJ whole genome shotgun (WGS) entry which is preliminary data.</text>
</comment>
<gene>
    <name evidence="3" type="ORF">M0811_03317</name>
</gene>
<dbReference type="SMART" id="SM00320">
    <property type="entry name" value="WD40"/>
    <property type="match status" value="8"/>
</dbReference>